<evidence type="ECO:0000256" key="2">
    <source>
        <dbReference type="SAM" id="MobiDB-lite"/>
    </source>
</evidence>
<dbReference type="InterPro" id="IPR040349">
    <property type="entry name" value="Csm1/Pcs1"/>
</dbReference>
<sequence>MSSAYLRNKPSTTAIRRQPGQASKSYSGKAMRSLESCLCLRGGAEHKLTPDLSVDVAMDAMADVAGLLDGTADEDRLAGYQKLFNRLLDVKRIGVKIQQQLAIIPGQNARHQQHMCAIFRLPGDLAAMEPETEAQKPMSKAKVRSRLLQLVDSDSEDGIGGHSLAVAPHSTTKSRTGTMPPKKTKAGRPAANRVTKPAPKISTSRLRATDRVVAAAEEVVGKGANATGGAPAKGTGRGRGRKPAAEEEEDTVMTEATETVVETPPATQPKGARGRPKKVVVEAEPSPPAARRGRKPAGKKSSVEDVSEIPETQQPDATQSDLDDEYDDLADLPALHSPERAKPGRGSAPVPSSVSKRPLHALSPDKGDPALRRRLGEMTQKYESLEHKYRDLKEVAVREAERNFDKLKKQSEEKSKAADQLITTLKAELAAQKEASKETARLQKQLEASDSKLAALQSQLTSLTADLTTSKSETKSLQLKLSAARSAEAAAAAAVAASSLKLPPGSAIKSSSSSSSAAAARLAAASASEAHLTAQKKEDLYGDLTGLIIRNVKHGDDGEDVFDCIQTGRNGTLHFKLSVDGDGAGEEHGGGGGANCYYTPQLDAGRDRALIDVMPEYLLDEISFPQVQAGKFYARVLRALNEAAER</sequence>
<reference evidence="4" key="1">
    <citation type="submission" date="2023-02" db="EMBL/GenBank/DDBJ databases">
        <authorList>
            <person name="Palmer J.M."/>
        </authorList>
    </citation>
    <scope>NUCLEOTIDE SEQUENCE</scope>
    <source>
        <strain evidence="4">FW57</strain>
    </source>
</reference>
<dbReference type="GO" id="GO:0034506">
    <property type="term" value="C:chromosome, centromeric core domain"/>
    <property type="evidence" value="ECO:0007669"/>
    <property type="project" value="TreeGrafter"/>
</dbReference>
<evidence type="ECO:0000313" key="4">
    <source>
        <dbReference type="EMBL" id="KAG7287746.1"/>
    </source>
</evidence>
<dbReference type="Proteomes" id="UP001197093">
    <property type="component" value="Unassembled WGS sequence"/>
</dbReference>
<dbReference type="PANTHER" id="PTHR28006:SF1">
    <property type="entry name" value="MONOPOLIN COMPLEX SUBUNIT CSM1"/>
    <property type="match status" value="1"/>
</dbReference>
<organism evidence="4 5">
    <name type="scientific">Staphylotrichum longicolle</name>
    <dbReference type="NCBI Taxonomy" id="669026"/>
    <lineage>
        <taxon>Eukaryota</taxon>
        <taxon>Fungi</taxon>
        <taxon>Dikarya</taxon>
        <taxon>Ascomycota</taxon>
        <taxon>Pezizomycotina</taxon>
        <taxon>Sordariomycetes</taxon>
        <taxon>Sordariomycetidae</taxon>
        <taxon>Sordariales</taxon>
        <taxon>Chaetomiaceae</taxon>
        <taxon>Staphylotrichum</taxon>
    </lineage>
</organism>
<dbReference type="Pfam" id="PF12539">
    <property type="entry name" value="Csm1"/>
    <property type="match status" value="1"/>
</dbReference>
<dbReference type="FunFam" id="3.90.1150.80:FF:000001">
    <property type="entry name" value="Chromosome segregation protein (Pcs1)"/>
    <property type="match status" value="1"/>
</dbReference>
<evidence type="ECO:0000313" key="5">
    <source>
        <dbReference type="Proteomes" id="UP001197093"/>
    </source>
</evidence>
<feature type="region of interest" description="Disordered" evidence="2">
    <location>
        <begin position="224"/>
        <end position="371"/>
    </location>
</feature>
<feature type="compositionally biased region" description="Polar residues" evidence="2">
    <location>
        <begin position="1"/>
        <end position="26"/>
    </location>
</feature>
<dbReference type="PANTHER" id="PTHR28006">
    <property type="entry name" value="MONOPOLIN COMPLEX SUBUNIT CSM1"/>
    <property type="match status" value="1"/>
</dbReference>
<gene>
    <name evidence="4" type="ORF">NEMBOFW57_007260</name>
</gene>
<feature type="compositionally biased region" description="Acidic residues" evidence="2">
    <location>
        <begin position="321"/>
        <end position="330"/>
    </location>
</feature>
<dbReference type="EMBL" id="JAHCVI010000003">
    <property type="protein sequence ID" value="KAG7287746.1"/>
    <property type="molecule type" value="Genomic_DNA"/>
</dbReference>
<dbReference type="InterPro" id="IPR020981">
    <property type="entry name" value="Csm1/Pcs1_C"/>
</dbReference>
<evidence type="ECO:0000256" key="1">
    <source>
        <dbReference type="SAM" id="Coils"/>
    </source>
</evidence>
<accession>A0AAD4HYA1</accession>
<dbReference type="InterPro" id="IPR038608">
    <property type="entry name" value="Csm1/Pcs1_C_sf"/>
</dbReference>
<feature type="region of interest" description="Disordered" evidence="2">
    <location>
        <begin position="158"/>
        <end position="208"/>
    </location>
</feature>
<dbReference type="GO" id="GO:1990644">
    <property type="term" value="F:microtubule site clamp"/>
    <property type="evidence" value="ECO:0007669"/>
    <property type="project" value="TreeGrafter"/>
</dbReference>
<feature type="region of interest" description="Disordered" evidence="2">
    <location>
        <begin position="1"/>
        <end position="27"/>
    </location>
</feature>
<comment type="caution">
    <text evidence="4">The sequence shown here is derived from an EMBL/GenBank/DDBJ whole genome shotgun (WGS) entry which is preliminary data.</text>
</comment>
<feature type="compositionally biased region" description="Polar residues" evidence="2">
    <location>
        <begin position="310"/>
        <end position="320"/>
    </location>
</feature>
<dbReference type="CDD" id="cd23787">
    <property type="entry name" value="RWD_CSM1"/>
    <property type="match status" value="1"/>
</dbReference>
<dbReference type="GO" id="GO:0045144">
    <property type="term" value="P:meiotic sister chromatid segregation"/>
    <property type="evidence" value="ECO:0007669"/>
    <property type="project" value="TreeGrafter"/>
</dbReference>
<protein>
    <recommendedName>
        <fullName evidence="3">Monopolin complex subunit Csm1/Pcs1 C-terminal domain-containing protein</fullName>
    </recommendedName>
</protein>
<dbReference type="GO" id="GO:0005730">
    <property type="term" value="C:nucleolus"/>
    <property type="evidence" value="ECO:0007669"/>
    <property type="project" value="TreeGrafter"/>
</dbReference>
<keyword evidence="1" id="KW-0175">Coiled coil</keyword>
<proteinExistence type="predicted"/>
<name>A0AAD4HYA1_9PEZI</name>
<dbReference type="AlphaFoldDB" id="A0AAD4HYA1"/>
<dbReference type="Gene3D" id="3.90.1150.80">
    <property type="match status" value="1"/>
</dbReference>
<feature type="coiled-coil region" evidence="1">
    <location>
        <begin position="375"/>
        <end position="466"/>
    </location>
</feature>
<feature type="domain" description="Monopolin complex subunit Csm1/Pcs1 C-terminal" evidence="3">
    <location>
        <begin position="536"/>
        <end position="626"/>
    </location>
</feature>
<dbReference type="GO" id="GO:0033551">
    <property type="term" value="C:monopolin complex"/>
    <property type="evidence" value="ECO:0007669"/>
    <property type="project" value="InterPro"/>
</dbReference>
<keyword evidence="5" id="KW-1185">Reference proteome</keyword>
<dbReference type="GO" id="GO:0051315">
    <property type="term" value="P:attachment of mitotic spindle microtubules to kinetochore"/>
    <property type="evidence" value="ECO:0007669"/>
    <property type="project" value="TreeGrafter"/>
</dbReference>
<dbReference type="GO" id="GO:0072686">
    <property type="term" value="C:mitotic spindle"/>
    <property type="evidence" value="ECO:0007669"/>
    <property type="project" value="TreeGrafter"/>
</dbReference>
<feature type="compositionally biased region" description="Low complexity" evidence="2">
    <location>
        <begin position="253"/>
        <end position="265"/>
    </location>
</feature>
<evidence type="ECO:0000259" key="3">
    <source>
        <dbReference type="Pfam" id="PF12539"/>
    </source>
</evidence>